<evidence type="ECO:0000256" key="1">
    <source>
        <dbReference type="ARBA" id="ARBA00005228"/>
    </source>
</evidence>
<proteinExistence type="inferred from homology"/>
<organism evidence="10 11">
    <name type="scientific">Rhizophlyctis rosea</name>
    <dbReference type="NCBI Taxonomy" id="64517"/>
    <lineage>
        <taxon>Eukaryota</taxon>
        <taxon>Fungi</taxon>
        <taxon>Fungi incertae sedis</taxon>
        <taxon>Chytridiomycota</taxon>
        <taxon>Chytridiomycota incertae sedis</taxon>
        <taxon>Chytridiomycetes</taxon>
        <taxon>Rhizophlyctidales</taxon>
        <taxon>Rhizophlyctidaceae</taxon>
        <taxon>Rhizophlyctis</taxon>
    </lineage>
</organism>
<dbReference type="Pfam" id="PF00326">
    <property type="entry name" value="Peptidase_S9"/>
    <property type="match status" value="1"/>
</dbReference>
<evidence type="ECO:0000313" key="11">
    <source>
        <dbReference type="Proteomes" id="UP001212841"/>
    </source>
</evidence>
<evidence type="ECO:0000313" key="10">
    <source>
        <dbReference type="EMBL" id="KAJ3054424.1"/>
    </source>
</evidence>
<dbReference type="AlphaFoldDB" id="A0AAD5X812"/>
<comment type="similarity">
    <text evidence="1 6">Belongs to the peptidase S9A family.</text>
</comment>
<keyword evidence="11" id="KW-1185">Reference proteome</keyword>
<dbReference type="EC" id="3.4.21.-" evidence="6"/>
<dbReference type="Gene3D" id="3.40.50.1820">
    <property type="entry name" value="alpha/beta hydrolase"/>
    <property type="match status" value="1"/>
</dbReference>
<feature type="domain" description="Peptidase S9 prolyl oligopeptidase catalytic" evidence="8">
    <location>
        <begin position="306"/>
        <end position="529"/>
    </location>
</feature>
<sequence>ILLNTRYVLKRNETVKKLLISPDHSLLAYLVVHSAKEQGTLCIRDLSGRWETVRIQNVFNMTWGENGAIYFTRLDATLRASKVFRFDRSAGDSADKEELIYEALEDSAFLDVGRTKDGTDFYILNNSNNPTSLRLSCLPDSTPLPATWADTTEIFGAAEDEKIEEVELFEDYAAVFLKEAGVGEVKVYQFASGNWGRVRGWVGVGCLSVGENRDYKSDVLRFEKSDPFTMSTQYEWDMRRKELRTVWEQRPVGFPQDDFVTECNEVAGWDGVRIPVTLIRAKTVKLDGSPVLLHAYGAYGVAVEASFRLEFLPLLRRRFVIALAHVRGGSELGRNWYEDGKAMKKENSFRDFEAVAEWMIGEGYCTKERMGAVGFSAGGMLLATVLNRRPDLFRAIILRAPFLDPLTAMLNPSSSLSIVERSEWGDPISSPSAYDYISNYAPYDTIPHNAPFNTSILITMSADDQRVSVLAVLKWVARMRERNREIYGMDGGRKLLCKIGEGYGHWEGDPGRRLEGMALECAFLCRELGLGEFGEHEQSYQHSVPGGALSKHTENMIGDKHNVARRRE</sequence>
<dbReference type="Gene3D" id="2.130.10.120">
    <property type="entry name" value="Prolyl oligopeptidase, N-terminal domain"/>
    <property type="match status" value="2"/>
</dbReference>
<dbReference type="PANTHER" id="PTHR11757:SF19">
    <property type="entry name" value="PROLYL ENDOPEPTIDASE-LIKE"/>
    <property type="match status" value="1"/>
</dbReference>
<dbReference type="PRINTS" id="PR00862">
    <property type="entry name" value="PROLIGOPTASE"/>
</dbReference>
<feature type="region of interest" description="Disordered" evidence="7">
    <location>
        <begin position="541"/>
        <end position="568"/>
    </location>
</feature>
<dbReference type="InterPro" id="IPR002470">
    <property type="entry name" value="Peptidase_S9A"/>
</dbReference>
<dbReference type="GO" id="GO:0004252">
    <property type="term" value="F:serine-type endopeptidase activity"/>
    <property type="evidence" value="ECO:0007669"/>
    <property type="project" value="UniProtKB-UniRule"/>
</dbReference>
<evidence type="ECO:0000256" key="6">
    <source>
        <dbReference type="RuleBase" id="RU368024"/>
    </source>
</evidence>
<comment type="caution">
    <text evidence="10">The sequence shown here is derived from an EMBL/GenBank/DDBJ whole genome shotgun (WGS) entry which is preliminary data.</text>
</comment>
<dbReference type="InterPro" id="IPR023302">
    <property type="entry name" value="Pept_S9A_N"/>
</dbReference>
<dbReference type="EMBL" id="JADGJD010000138">
    <property type="protein sequence ID" value="KAJ3054424.1"/>
    <property type="molecule type" value="Genomic_DNA"/>
</dbReference>
<evidence type="ECO:0000256" key="5">
    <source>
        <dbReference type="ARBA" id="ARBA00045448"/>
    </source>
</evidence>
<dbReference type="Pfam" id="PF02897">
    <property type="entry name" value="Peptidase_S9_N"/>
    <property type="match status" value="1"/>
</dbReference>
<comment type="function">
    <text evidence="5">Serine peptidase whose precise substrate specificity remains unclear. Does not cleave peptides after a arginine or lysine residue. Regulates trans-Golgi network morphology and sorting by regulating the membrane binding of the AP-1 complex. May play a role in the regulation of synaptic vesicle exocytosis.</text>
</comment>
<reference evidence="10" key="1">
    <citation type="submission" date="2020-05" db="EMBL/GenBank/DDBJ databases">
        <title>Phylogenomic resolution of chytrid fungi.</title>
        <authorList>
            <person name="Stajich J.E."/>
            <person name="Amses K."/>
            <person name="Simmons R."/>
            <person name="Seto K."/>
            <person name="Myers J."/>
            <person name="Bonds A."/>
            <person name="Quandt C.A."/>
            <person name="Barry K."/>
            <person name="Liu P."/>
            <person name="Grigoriev I."/>
            <person name="Longcore J.E."/>
            <person name="James T.Y."/>
        </authorList>
    </citation>
    <scope>NUCLEOTIDE SEQUENCE</scope>
    <source>
        <strain evidence="10">JEL0318</strain>
    </source>
</reference>
<keyword evidence="2 6" id="KW-0645">Protease</keyword>
<feature type="compositionally biased region" description="Basic and acidic residues" evidence="7">
    <location>
        <begin position="551"/>
        <end position="562"/>
    </location>
</feature>
<evidence type="ECO:0000256" key="3">
    <source>
        <dbReference type="ARBA" id="ARBA00022801"/>
    </source>
</evidence>
<dbReference type="SUPFAM" id="SSF53474">
    <property type="entry name" value="alpha/beta-Hydrolases"/>
    <property type="match status" value="1"/>
</dbReference>
<dbReference type="SUPFAM" id="SSF50993">
    <property type="entry name" value="Peptidase/esterase 'gauge' domain"/>
    <property type="match status" value="1"/>
</dbReference>
<name>A0AAD5X812_9FUNG</name>
<gene>
    <name evidence="10" type="ORF">HK097_001829</name>
</gene>
<keyword evidence="3 6" id="KW-0378">Hydrolase</keyword>
<evidence type="ECO:0000259" key="9">
    <source>
        <dbReference type="Pfam" id="PF02897"/>
    </source>
</evidence>
<keyword evidence="4 6" id="KW-0720">Serine protease</keyword>
<dbReference type="GO" id="GO:0006508">
    <property type="term" value="P:proteolysis"/>
    <property type="evidence" value="ECO:0007669"/>
    <property type="project" value="UniProtKB-KW"/>
</dbReference>
<dbReference type="InterPro" id="IPR051543">
    <property type="entry name" value="Serine_Peptidase_S9A"/>
</dbReference>
<protein>
    <recommendedName>
        <fullName evidence="6">Prolyl endopeptidase</fullName>
        <ecNumber evidence="6">3.4.21.-</ecNumber>
    </recommendedName>
</protein>
<accession>A0AAD5X812</accession>
<dbReference type="Proteomes" id="UP001212841">
    <property type="component" value="Unassembled WGS sequence"/>
</dbReference>
<evidence type="ECO:0000256" key="7">
    <source>
        <dbReference type="SAM" id="MobiDB-lite"/>
    </source>
</evidence>
<evidence type="ECO:0000256" key="2">
    <source>
        <dbReference type="ARBA" id="ARBA00022670"/>
    </source>
</evidence>
<dbReference type="PANTHER" id="PTHR11757">
    <property type="entry name" value="PROTEASE FAMILY S9A OLIGOPEPTIDASE"/>
    <property type="match status" value="1"/>
</dbReference>
<evidence type="ECO:0000259" key="8">
    <source>
        <dbReference type="Pfam" id="PF00326"/>
    </source>
</evidence>
<dbReference type="InterPro" id="IPR029058">
    <property type="entry name" value="AB_hydrolase_fold"/>
</dbReference>
<evidence type="ECO:0000256" key="4">
    <source>
        <dbReference type="ARBA" id="ARBA00022825"/>
    </source>
</evidence>
<dbReference type="InterPro" id="IPR001375">
    <property type="entry name" value="Peptidase_S9_cat"/>
</dbReference>
<feature type="non-terminal residue" evidence="10">
    <location>
        <position position="1"/>
    </location>
</feature>
<feature type="domain" description="Peptidase S9A N-terminal" evidence="9">
    <location>
        <begin position="15"/>
        <end position="118"/>
    </location>
</feature>